<comment type="caution">
    <text evidence="1">The sequence shown here is derived from an EMBL/GenBank/DDBJ whole genome shotgun (WGS) entry which is preliminary data.</text>
</comment>
<dbReference type="EMBL" id="JACEIK010001596">
    <property type="protein sequence ID" value="MCD7470680.1"/>
    <property type="molecule type" value="Genomic_DNA"/>
</dbReference>
<proteinExistence type="predicted"/>
<accession>A0ABS8TIL2</accession>
<protein>
    <submittedName>
        <fullName evidence="1">Uncharacterized protein</fullName>
    </submittedName>
</protein>
<name>A0ABS8TIL2_DATST</name>
<keyword evidence="2" id="KW-1185">Reference proteome</keyword>
<sequence>MVLSGRNWSYGHARAVSPKPEIEIEDEAYQPEDIGPAQAPPNFTATLVLQDTMARILSFLEGMSQLGILPVTLDGSHGRVRTHTSNQVPVQGFQTLGS</sequence>
<evidence type="ECO:0000313" key="2">
    <source>
        <dbReference type="Proteomes" id="UP000823775"/>
    </source>
</evidence>
<reference evidence="1 2" key="1">
    <citation type="journal article" date="2021" name="BMC Genomics">
        <title>Datura genome reveals duplications of psychoactive alkaloid biosynthetic genes and high mutation rate following tissue culture.</title>
        <authorList>
            <person name="Rajewski A."/>
            <person name="Carter-House D."/>
            <person name="Stajich J."/>
            <person name="Litt A."/>
        </authorList>
    </citation>
    <scope>NUCLEOTIDE SEQUENCE [LARGE SCALE GENOMIC DNA]</scope>
    <source>
        <strain evidence="1">AR-01</strain>
    </source>
</reference>
<evidence type="ECO:0000313" key="1">
    <source>
        <dbReference type="EMBL" id="MCD7470680.1"/>
    </source>
</evidence>
<gene>
    <name evidence="1" type="ORF">HAX54_010698</name>
</gene>
<dbReference type="Proteomes" id="UP000823775">
    <property type="component" value="Unassembled WGS sequence"/>
</dbReference>
<organism evidence="1 2">
    <name type="scientific">Datura stramonium</name>
    <name type="common">Jimsonweed</name>
    <name type="synonym">Common thornapple</name>
    <dbReference type="NCBI Taxonomy" id="4076"/>
    <lineage>
        <taxon>Eukaryota</taxon>
        <taxon>Viridiplantae</taxon>
        <taxon>Streptophyta</taxon>
        <taxon>Embryophyta</taxon>
        <taxon>Tracheophyta</taxon>
        <taxon>Spermatophyta</taxon>
        <taxon>Magnoliopsida</taxon>
        <taxon>eudicotyledons</taxon>
        <taxon>Gunneridae</taxon>
        <taxon>Pentapetalae</taxon>
        <taxon>asterids</taxon>
        <taxon>lamiids</taxon>
        <taxon>Solanales</taxon>
        <taxon>Solanaceae</taxon>
        <taxon>Solanoideae</taxon>
        <taxon>Datureae</taxon>
        <taxon>Datura</taxon>
    </lineage>
</organism>